<sequence length="337" mass="37387">MSSIPLPIARSTHTAAMSALSFLHSQLFVTPAIPTYDFKDQTIIITGANRGIGLEAARHLLRLNAKKVILGVRSVKAGQDAAENLERSTGRTGAVQVEELDMASHLSVKAFAGRMDQLDRLDAVLLNAGMYTHTFTKADGFETHLTVNVINTLFLALLLLPTLKRGPGPEKPRISFVSSDRHVMFNLPEWKEDRPFEVLSDEKRARMPERYMISKLMLILLAREMAIHVDGSDLIINSFTPGYCESGLINDIKGPTRWVLSLLKKATARTTEVGGRTLVAAIVPWPESHGKYLNDSCIDESALSSFVRSEEGEQAQRKLWKDLLKILEQREPAILSS</sequence>
<dbReference type="EMBL" id="MLKD01000021">
    <property type="protein sequence ID" value="OQE17193.1"/>
    <property type="molecule type" value="Genomic_DNA"/>
</dbReference>
<name>A0A1V6SUC8_9EURO</name>
<evidence type="ECO:0000313" key="3">
    <source>
        <dbReference type="EMBL" id="OQE17193.1"/>
    </source>
</evidence>
<dbReference type="Pfam" id="PF00106">
    <property type="entry name" value="adh_short"/>
    <property type="match status" value="1"/>
</dbReference>
<dbReference type="PANTHER" id="PTHR43157:SF31">
    <property type="entry name" value="PHOSPHATIDYLINOSITOL-GLYCAN BIOSYNTHESIS CLASS F PROTEIN"/>
    <property type="match status" value="1"/>
</dbReference>
<keyword evidence="4" id="KW-1185">Reference proteome</keyword>
<accession>A0A1V6SUC8</accession>
<dbReference type="AlphaFoldDB" id="A0A1V6SUC8"/>
<dbReference type="InterPro" id="IPR002347">
    <property type="entry name" value="SDR_fam"/>
</dbReference>
<dbReference type="PANTHER" id="PTHR43157">
    <property type="entry name" value="PHOSPHATIDYLINOSITOL-GLYCAN BIOSYNTHESIS CLASS F PROTEIN-RELATED"/>
    <property type="match status" value="1"/>
</dbReference>
<keyword evidence="2" id="KW-0560">Oxidoreductase</keyword>
<proteinExistence type="inferred from homology"/>
<evidence type="ECO:0000313" key="4">
    <source>
        <dbReference type="Proteomes" id="UP000191285"/>
    </source>
</evidence>
<organism evidence="3 4">
    <name type="scientific">Penicillium steckii</name>
    <dbReference type="NCBI Taxonomy" id="303698"/>
    <lineage>
        <taxon>Eukaryota</taxon>
        <taxon>Fungi</taxon>
        <taxon>Dikarya</taxon>
        <taxon>Ascomycota</taxon>
        <taxon>Pezizomycotina</taxon>
        <taxon>Eurotiomycetes</taxon>
        <taxon>Eurotiomycetidae</taxon>
        <taxon>Eurotiales</taxon>
        <taxon>Aspergillaceae</taxon>
        <taxon>Penicillium</taxon>
    </lineage>
</organism>
<dbReference type="GO" id="GO:0016491">
    <property type="term" value="F:oxidoreductase activity"/>
    <property type="evidence" value="ECO:0007669"/>
    <property type="project" value="UniProtKB-KW"/>
</dbReference>
<dbReference type="Proteomes" id="UP000191285">
    <property type="component" value="Unassembled WGS sequence"/>
</dbReference>
<protein>
    <submittedName>
        <fullName evidence="3">Uncharacterized protein</fullName>
    </submittedName>
</protein>
<comment type="caution">
    <text evidence="3">The sequence shown here is derived from an EMBL/GenBank/DDBJ whole genome shotgun (WGS) entry which is preliminary data.</text>
</comment>
<gene>
    <name evidence="3" type="ORF">PENSTE_c021G06205</name>
</gene>
<evidence type="ECO:0000256" key="2">
    <source>
        <dbReference type="ARBA" id="ARBA00023002"/>
    </source>
</evidence>
<comment type="similarity">
    <text evidence="1">Belongs to the short-chain dehydrogenases/reductases (SDR) family.</text>
</comment>
<dbReference type="PRINTS" id="PR00081">
    <property type="entry name" value="GDHRDH"/>
</dbReference>
<dbReference type="STRING" id="303698.A0A1V6SUC8"/>
<reference evidence="4" key="1">
    <citation type="journal article" date="2017" name="Nat. Microbiol.">
        <title>Global analysis of biosynthetic gene clusters reveals vast potential of secondary metabolite production in Penicillium species.</title>
        <authorList>
            <person name="Nielsen J.C."/>
            <person name="Grijseels S."/>
            <person name="Prigent S."/>
            <person name="Ji B."/>
            <person name="Dainat J."/>
            <person name="Nielsen K.F."/>
            <person name="Frisvad J.C."/>
            <person name="Workman M."/>
            <person name="Nielsen J."/>
        </authorList>
    </citation>
    <scope>NUCLEOTIDE SEQUENCE [LARGE SCALE GENOMIC DNA]</scope>
    <source>
        <strain evidence="4">IBT 24891</strain>
    </source>
</reference>
<dbReference type="SUPFAM" id="SSF51735">
    <property type="entry name" value="NAD(P)-binding Rossmann-fold domains"/>
    <property type="match status" value="1"/>
</dbReference>
<dbReference type="Gene3D" id="3.40.50.720">
    <property type="entry name" value="NAD(P)-binding Rossmann-like Domain"/>
    <property type="match status" value="1"/>
</dbReference>
<dbReference type="InterPro" id="IPR036291">
    <property type="entry name" value="NAD(P)-bd_dom_sf"/>
</dbReference>
<dbReference type="OrthoDB" id="542013at2759"/>
<evidence type="ECO:0000256" key="1">
    <source>
        <dbReference type="ARBA" id="ARBA00006484"/>
    </source>
</evidence>